<proteinExistence type="predicted"/>
<reference evidence="2 3" key="1">
    <citation type="journal article" date="2018" name="Genet. Mol. Biol.">
        <title>The genome sequence of Dyella jiangningensis FCAV SCS01 from a lignocellulose-decomposing microbial consortium metagenome reveals potential for biotechnological applications.</title>
        <authorList>
            <person name="Desiderato J.G."/>
            <person name="Alvarenga D.O."/>
            <person name="Constancio M.T.L."/>
            <person name="Alves L.M.C."/>
            <person name="Varani A.M."/>
        </authorList>
    </citation>
    <scope>NUCLEOTIDE SEQUENCE [LARGE SCALE GENOMIC DNA]</scope>
    <source>
        <strain evidence="2 3">FCAV SCS01</strain>
    </source>
</reference>
<dbReference type="Pfam" id="PF08241">
    <property type="entry name" value="Methyltransf_11"/>
    <property type="match status" value="1"/>
</dbReference>
<feature type="domain" description="Methyltransferase type 11" evidence="1">
    <location>
        <begin position="101"/>
        <end position="194"/>
    </location>
</feature>
<dbReference type="CDD" id="cd02440">
    <property type="entry name" value="AdoMet_MTases"/>
    <property type="match status" value="1"/>
</dbReference>
<gene>
    <name evidence="2" type="ORF">CA260_14235</name>
</gene>
<dbReference type="InterPro" id="IPR013216">
    <property type="entry name" value="Methyltransf_11"/>
</dbReference>
<keyword evidence="3" id="KW-1185">Reference proteome</keyword>
<dbReference type="InterPro" id="IPR029063">
    <property type="entry name" value="SAM-dependent_MTases_sf"/>
</dbReference>
<dbReference type="SUPFAM" id="SSF53335">
    <property type="entry name" value="S-adenosyl-L-methionine-dependent methyltransferases"/>
    <property type="match status" value="1"/>
</dbReference>
<accession>A0A328NYS7</accession>
<dbReference type="Proteomes" id="UP000248926">
    <property type="component" value="Unassembled WGS sequence"/>
</dbReference>
<dbReference type="GO" id="GO:0008757">
    <property type="term" value="F:S-adenosylmethionine-dependent methyltransferase activity"/>
    <property type="evidence" value="ECO:0007669"/>
    <property type="project" value="InterPro"/>
</dbReference>
<dbReference type="PANTHER" id="PTHR43861:SF1">
    <property type="entry name" value="TRANS-ACONITATE 2-METHYLTRANSFERASE"/>
    <property type="match status" value="1"/>
</dbReference>
<organism evidence="2 3">
    <name type="scientific">Dyella jiangningensis</name>
    <dbReference type="NCBI Taxonomy" id="1379159"/>
    <lineage>
        <taxon>Bacteria</taxon>
        <taxon>Pseudomonadati</taxon>
        <taxon>Pseudomonadota</taxon>
        <taxon>Gammaproteobacteria</taxon>
        <taxon>Lysobacterales</taxon>
        <taxon>Rhodanobacteraceae</taxon>
        <taxon>Dyella</taxon>
    </lineage>
</organism>
<sequence>MDGPNNPSRHATESSTKPRTVFCISGEEAILHAAMLSRTAAYRDDGDAILPCGGDMTSAGPLGDHPQRDYARKLQLFNAFAGPDLQSLMEVAGVKPGMHVLDAGCGTGETLQRLADIVGPEGLALGVDLSAPHIAASASHGVPTGLLQADLTRLPLHANSLDFIWCANTINHLRDATDALRRMASLLRHGGRIALGQSAFLPDMYFAWDLRLERLVNEAVRQYYRDRYALDERDLAAVRALVGLMRKAGLGDIRAQTVAIERLSPVDAATEAYLQEAIFRQTWGERLKPYLAEEDYAELERLCDPQHAAYALRRPDFHFIHTFTLVTGAP</sequence>
<dbReference type="AlphaFoldDB" id="A0A328NYS7"/>
<comment type="caution">
    <text evidence="2">The sequence shown here is derived from an EMBL/GenBank/DDBJ whole genome shotgun (WGS) entry which is preliminary data.</text>
</comment>
<dbReference type="EMBL" id="NFZS01000004">
    <property type="protein sequence ID" value="RAO75250.1"/>
    <property type="molecule type" value="Genomic_DNA"/>
</dbReference>
<name>A0A328NYS7_9GAMM</name>
<dbReference type="Gene3D" id="3.40.50.150">
    <property type="entry name" value="Vaccinia Virus protein VP39"/>
    <property type="match status" value="1"/>
</dbReference>
<evidence type="ECO:0000259" key="1">
    <source>
        <dbReference type="Pfam" id="PF08241"/>
    </source>
</evidence>
<dbReference type="PANTHER" id="PTHR43861">
    <property type="entry name" value="TRANS-ACONITATE 2-METHYLTRANSFERASE-RELATED"/>
    <property type="match status" value="1"/>
</dbReference>
<evidence type="ECO:0000313" key="3">
    <source>
        <dbReference type="Proteomes" id="UP000248926"/>
    </source>
</evidence>
<evidence type="ECO:0000313" key="2">
    <source>
        <dbReference type="EMBL" id="RAO75250.1"/>
    </source>
</evidence>
<protein>
    <recommendedName>
        <fullName evidence="1">Methyltransferase type 11 domain-containing protein</fullName>
    </recommendedName>
</protein>